<dbReference type="AlphaFoldDB" id="A0A0M4BT06"/>
<accession>A0A0M4BT06</accession>
<dbReference type="EMBL" id="KT336243">
    <property type="protein sequence ID" value="ALB75713.1"/>
    <property type="molecule type" value="Genomic_DNA"/>
</dbReference>
<sequence>MIEMSNREYSEFTRDLFAKFNVGEMTAEEVCAELDKIDRVWLEDPREPHDVPDDYISPSSNC</sequence>
<name>A0A0M4BT06_9BACT</name>
<reference evidence="1" key="1">
    <citation type="journal article" date="2015" name="Proc. Natl. Acad. Sci. U.S.A.">
        <title>Functional metagenomic discovery of bacterial effectors in the human microbiome and isolation of commendamide, a GPCR G2A/132 agonist.</title>
        <authorList>
            <person name="Cohen L.J."/>
            <person name="Kang H.S."/>
            <person name="Chu J."/>
            <person name="Huang Y.H."/>
            <person name="Gordon E.A."/>
            <person name="Reddy B.V."/>
            <person name="Ternei M.A."/>
            <person name="Craig J.W."/>
            <person name="Brady S.F."/>
        </authorList>
    </citation>
    <scope>NUCLEOTIDE SEQUENCE</scope>
</reference>
<evidence type="ECO:0000313" key="1">
    <source>
        <dbReference type="EMBL" id="ALB75713.1"/>
    </source>
</evidence>
<organism evidence="1">
    <name type="scientific">uncultured bacterium 3b03</name>
    <dbReference type="NCBI Taxonomy" id="1701368"/>
    <lineage>
        <taxon>Bacteria</taxon>
        <taxon>environmental samples</taxon>
    </lineage>
</organism>
<proteinExistence type="predicted"/>
<protein>
    <submittedName>
        <fullName evidence="1">Uncharacterized protein</fullName>
    </submittedName>
</protein>